<dbReference type="AlphaFoldDB" id="A0A8H6VUR5"/>
<dbReference type="EMBL" id="JACAZF010000011">
    <property type="protein sequence ID" value="KAF7292696.1"/>
    <property type="molecule type" value="Genomic_DNA"/>
</dbReference>
<evidence type="ECO:0000256" key="1">
    <source>
        <dbReference type="SAM" id="SignalP"/>
    </source>
</evidence>
<name>A0A8H6VUR5_9AGAR</name>
<keyword evidence="3" id="KW-1185">Reference proteome</keyword>
<reference evidence="2" key="1">
    <citation type="submission" date="2020-05" db="EMBL/GenBank/DDBJ databases">
        <title>Mycena genomes resolve the evolution of fungal bioluminescence.</title>
        <authorList>
            <person name="Tsai I.J."/>
        </authorList>
    </citation>
    <scope>NUCLEOTIDE SEQUENCE</scope>
    <source>
        <strain evidence="2">171206Taipei</strain>
    </source>
</reference>
<dbReference type="Proteomes" id="UP000636479">
    <property type="component" value="Unassembled WGS sequence"/>
</dbReference>
<sequence>MLAFFAPLIVLSTVTCQALASPRTPATVTVTATVTTTTTIFRCSSPPVSRLGSGIGLLSGALSDVPSSLVATSTPAPLSSPTSLVPPSSASPGFDINTVIGPLSQSRVSFSHIGRQLSGLRDLFAQTNDSQKDITTEVAFIDRLVPLFNTLSTQLQSAAAALKASKSMSNSDAIRVQSVLSALNAELQTLSSQIDNTVVQTGHPGVDLTLLSSALQTLVASISSLSASLNRSAAQSGALQDGFAAFVDQINATLLHM</sequence>
<feature type="chain" id="PRO_5033988448" evidence="1">
    <location>
        <begin position="21"/>
        <end position="257"/>
    </location>
</feature>
<evidence type="ECO:0000313" key="3">
    <source>
        <dbReference type="Proteomes" id="UP000636479"/>
    </source>
</evidence>
<feature type="signal peptide" evidence="1">
    <location>
        <begin position="1"/>
        <end position="20"/>
    </location>
</feature>
<dbReference type="GeneID" id="59350714"/>
<protein>
    <submittedName>
        <fullName evidence="2">Uncharacterized protein</fullName>
    </submittedName>
</protein>
<accession>A0A8H6VUR5</accession>
<evidence type="ECO:0000313" key="2">
    <source>
        <dbReference type="EMBL" id="KAF7292696.1"/>
    </source>
</evidence>
<comment type="caution">
    <text evidence="2">The sequence shown here is derived from an EMBL/GenBank/DDBJ whole genome shotgun (WGS) entry which is preliminary data.</text>
</comment>
<proteinExistence type="predicted"/>
<organism evidence="2 3">
    <name type="scientific">Mycena indigotica</name>
    <dbReference type="NCBI Taxonomy" id="2126181"/>
    <lineage>
        <taxon>Eukaryota</taxon>
        <taxon>Fungi</taxon>
        <taxon>Dikarya</taxon>
        <taxon>Basidiomycota</taxon>
        <taxon>Agaricomycotina</taxon>
        <taxon>Agaricomycetes</taxon>
        <taxon>Agaricomycetidae</taxon>
        <taxon>Agaricales</taxon>
        <taxon>Marasmiineae</taxon>
        <taxon>Mycenaceae</taxon>
        <taxon>Mycena</taxon>
    </lineage>
</organism>
<dbReference type="RefSeq" id="XP_037215124.1">
    <property type="nucleotide sequence ID" value="XM_037368198.1"/>
</dbReference>
<keyword evidence="1" id="KW-0732">Signal</keyword>
<gene>
    <name evidence="2" type="ORF">MIND_01167800</name>
</gene>